<accession>A0A540WJE3</accession>
<reference evidence="2 3" key="1">
    <citation type="submission" date="2019-06" db="EMBL/GenBank/DDBJ databases">
        <authorList>
            <person name="Livingstone P."/>
            <person name="Whitworth D."/>
        </authorList>
    </citation>
    <scope>NUCLEOTIDE SEQUENCE [LARGE SCALE GENOMIC DNA]</scope>
    <source>
        <strain evidence="2 3">AM401</strain>
    </source>
</reference>
<evidence type="ECO:0000256" key="1">
    <source>
        <dbReference type="SAM" id="MobiDB-lite"/>
    </source>
</evidence>
<dbReference type="Proteomes" id="UP000315369">
    <property type="component" value="Unassembled WGS sequence"/>
</dbReference>
<name>A0A540WJE3_9BACT</name>
<protein>
    <submittedName>
        <fullName evidence="2">Uncharacterized protein</fullName>
    </submittedName>
</protein>
<keyword evidence="3" id="KW-1185">Reference proteome</keyword>
<organism evidence="2 3">
    <name type="scientific">Myxococcus llanfairpwllgwyngyllgogerychwyrndrobwllllantysiliogogogochensis</name>
    <dbReference type="NCBI Taxonomy" id="2590453"/>
    <lineage>
        <taxon>Bacteria</taxon>
        <taxon>Pseudomonadati</taxon>
        <taxon>Myxococcota</taxon>
        <taxon>Myxococcia</taxon>
        <taxon>Myxococcales</taxon>
        <taxon>Cystobacterineae</taxon>
        <taxon>Myxococcaceae</taxon>
        <taxon>Myxococcus</taxon>
    </lineage>
</organism>
<proteinExistence type="predicted"/>
<dbReference type="RefSeq" id="WP_141649025.1">
    <property type="nucleotide sequence ID" value="NZ_VIFM01000389.1"/>
</dbReference>
<evidence type="ECO:0000313" key="2">
    <source>
        <dbReference type="EMBL" id="TQF09121.1"/>
    </source>
</evidence>
<feature type="region of interest" description="Disordered" evidence="1">
    <location>
        <begin position="31"/>
        <end position="60"/>
    </location>
</feature>
<dbReference type="AlphaFoldDB" id="A0A540WJE3"/>
<comment type="caution">
    <text evidence="2">The sequence shown here is derived from an EMBL/GenBank/DDBJ whole genome shotgun (WGS) entry which is preliminary data.</text>
</comment>
<evidence type="ECO:0000313" key="3">
    <source>
        <dbReference type="Proteomes" id="UP000315369"/>
    </source>
</evidence>
<gene>
    <name evidence="2" type="ORF">FJV41_46290</name>
</gene>
<feature type="compositionally biased region" description="Polar residues" evidence="1">
    <location>
        <begin position="31"/>
        <end position="42"/>
    </location>
</feature>
<dbReference type="EMBL" id="VIFM01000389">
    <property type="protein sequence ID" value="TQF09121.1"/>
    <property type="molecule type" value="Genomic_DNA"/>
</dbReference>
<sequence length="60" mass="6746">MLLRRGHDVPARLKLRYDNLGDLVEQLNSTTTPAMRSTSSARTRGCLNPRDYQEGVVDSL</sequence>